<name>A0AA36IYJ8_9DINO</name>
<evidence type="ECO:0000313" key="2">
    <source>
        <dbReference type="EMBL" id="CAJ1395864.1"/>
    </source>
</evidence>
<dbReference type="Proteomes" id="UP001178507">
    <property type="component" value="Unassembled WGS sequence"/>
</dbReference>
<feature type="region of interest" description="Disordered" evidence="1">
    <location>
        <begin position="55"/>
        <end position="79"/>
    </location>
</feature>
<evidence type="ECO:0000256" key="1">
    <source>
        <dbReference type="SAM" id="MobiDB-lite"/>
    </source>
</evidence>
<gene>
    <name evidence="2" type="ORF">EVOR1521_LOCUS20197</name>
</gene>
<dbReference type="AlphaFoldDB" id="A0AA36IYJ8"/>
<keyword evidence="3" id="KW-1185">Reference proteome</keyword>
<protein>
    <submittedName>
        <fullName evidence="2">Uncharacterized protein</fullName>
    </submittedName>
</protein>
<accession>A0AA36IYJ8</accession>
<sequence>MRPDAVYCRHCGVKRAECEASDPASSPGNLAAPQAGFGLAPAALAPAPPAPAFSCRPLGHGVSDRDRDRDWLDGRSPKANPRAASFQRLNGFLLRTHMTSLLSALAEDGWLEAWEKERLCCHAREPDSKWAQTFLRIYMRFMETDDVASFVAALKAQIA</sequence>
<dbReference type="EMBL" id="CAUJNA010003212">
    <property type="protein sequence ID" value="CAJ1395864.1"/>
    <property type="molecule type" value="Genomic_DNA"/>
</dbReference>
<reference evidence="2" key="1">
    <citation type="submission" date="2023-08" db="EMBL/GenBank/DDBJ databases">
        <authorList>
            <person name="Chen Y."/>
            <person name="Shah S."/>
            <person name="Dougan E. K."/>
            <person name="Thang M."/>
            <person name="Chan C."/>
        </authorList>
    </citation>
    <scope>NUCLEOTIDE SEQUENCE</scope>
</reference>
<evidence type="ECO:0000313" key="3">
    <source>
        <dbReference type="Proteomes" id="UP001178507"/>
    </source>
</evidence>
<comment type="caution">
    <text evidence="2">The sequence shown here is derived from an EMBL/GenBank/DDBJ whole genome shotgun (WGS) entry which is preliminary data.</text>
</comment>
<proteinExistence type="predicted"/>
<feature type="compositionally biased region" description="Basic and acidic residues" evidence="1">
    <location>
        <begin position="62"/>
        <end position="76"/>
    </location>
</feature>
<organism evidence="2 3">
    <name type="scientific">Effrenium voratum</name>
    <dbReference type="NCBI Taxonomy" id="2562239"/>
    <lineage>
        <taxon>Eukaryota</taxon>
        <taxon>Sar</taxon>
        <taxon>Alveolata</taxon>
        <taxon>Dinophyceae</taxon>
        <taxon>Suessiales</taxon>
        <taxon>Symbiodiniaceae</taxon>
        <taxon>Effrenium</taxon>
    </lineage>
</organism>